<name>A0A1J8QER8_9AGAM</name>
<comment type="caution">
    <text evidence="2">The sequence shown here is derived from an EMBL/GenBank/DDBJ whole genome shotgun (WGS) entry which is preliminary data.</text>
</comment>
<gene>
    <name evidence="2" type="ORF">AZE42_09461</name>
</gene>
<keyword evidence="3" id="KW-1185">Reference proteome</keyword>
<dbReference type="SUPFAM" id="SSF56112">
    <property type="entry name" value="Protein kinase-like (PK-like)"/>
    <property type="match status" value="1"/>
</dbReference>
<reference evidence="2 3" key="1">
    <citation type="submission" date="2016-03" db="EMBL/GenBank/DDBJ databases">
        <title>Comparative genomics of the ectomycorrhizal sister species Rhizopogon vinicolor and Rhizopogon vesiculosus (Basidiomycota: Boletales) reveals a divergence of the mating type B locus.</title>
        <authorList>
            <person name="Mujic A.B."/>
            <person name="Kuo A."/>
            <person name="Tritt A."/>
            <person name="Lipzen A."/>
            <person name="Chen C."/>
            <person name="Johnson J."/>
            <person name="Sharma A."/>
            <person name="Barry K."/>
            <person name="Grigoriev I.V."/>
            <person name="Spatafora J.W."/>
        </authorList>
    </citation>
    <scope>NUCLEOTIDE SEQUENCE [LARGE SCALE GENOMIC DNA]</scope>
    <source>
        <strain evidence="2 3">AM-OR11-056</strain>
    </source>
</reference>
<feature type="region of interest" description="Disordered" evidence="1">
    <location>
        <begin position="1"/>
        <end position="32"/>
    </location>
</feature>
<dbReference type="InterPro" id="IPR011009">
    <property type="entry name" value="Kinase-like_dom_sf"/>
</dbReference>
<dbReference type="Proteomes" id="UP000183567">
    <property type="component" value="Unassembled WGS sequence"/>
</dbReference>
<accession>A0A1J8QER8</accession>
<dbReference type="EMBL" id="LVVM01000675">
    <property type="protein sequence ID" value="OJA20182.1"/>
    <property type="molecule type" value="Genomic_DNA"/>
</dbReference>
<evidence type="ECO:0008006" key="4">
    <source>
        <dbReference type="Google" id="ProtNLM"/>
    </source>
</evidence>
<evidence type="ECO:0000313" key="3">
    <source>
        <dbReference type="Proteomes" id="UP000183567"/>
    </source>
</evidence>
<dbReference type="OrthoDB" id="40902at2759"/>
<proteinExistence type="predicted"/>
<evidence type="ECO:0000313" key="2">
    <source>
        <dbReference type="EMBL" id="OJA20182.1"/>
    </source>
</evidence>
<dbReference type="AlphaFoldDB" id="A0A1J8QER8"/>
<feature type="compositionally biased region" description="Basic and acidic residues" evidence="1">
    <location>
        <begin position="22"/>
        <end position="32"/>
    </location>
</feature>
<dbReference type="Gene3D" id="3.30.200.20">
    <property type="entry name" value="Phosphorylase Kinase, domain 1"/>
    <property type="match status" value="1"/>
</dbReference>
<sequence length="89" mass="10732">MKHSTLLRQPPSFTRTTVWSSRHSEEESQRQRNYRLVEMDSLKNRGHPNIVEFYEWLEPRSDSKYYLASELAVDGGLFDRVPQRQNYRE</sequence>
<dbReference type="STRING" id="180088.A0A1J8QER8"/>
<organism evidence="2 3">
    <name type="scientific">Rhizopogon vesiculosus</name>
    <dbReference type="NCBI Taxonomy" id="180088"/>
    <lineage>
        <taxon>Eukaryota</taxon>
        <taxon>Fungi</taxon>
        <taxon>Dikarya</taxon>
        <taxon>Basidiomycota</taxon>
        <taxon>Agaricomycotina</taxon>
        <taxon>Agaricomycetes</taxon>
        <taxon>Agaricomycetidae</taxon>
        <taxon>Boletales</taxon>
        <taxon>Suillineae</taxon>
        <taxon>Rhizopogonaceae</taxon>
        <taxon>Rhizopogon</taxon>
    </lineage>
</organism>
<evidence type="ECO:0000256" key="1">
    <source>
        <dbReference type="SAM" id="MobiDB-lite"/>
    </source>
</evidence>
<protein>
    <recommendedName>
        <fullName evidence="4">Protein kinase domain-containing protein</fullName>
    </recommendedName>
</protein>